<evidence type="ECO:0000256" key="6">
    <source>
        <dbReference type="SAM" id="Phobius"/>
    </source>
</evidence>
<comment type="caution">
    <text evidence="8">The sequence shown here is derived from an EMBL/GenBank/DDBJ whole genome shotgun (WGS) entry which is preliminary data.</text>
</comment>
<dbReference type="InterPro" id="IPR039976">
    <property type="entry name" value="WIT1/WIT2"/>
</dbReference>
<dbReference type="Pfam" id="PF26581">
    <property type="entry name" value="WIT1_2_N"/>
    <property type="match status" value="1"/>
</dbReference>
<dbReference type="AlphaFoldDB" id="A0AAV5C9Z9"/>
<keyword evidence="3" id="KW-0804">Transcription</keyword>
<keyword evidence="6" id="KW-0812">Transmembrane</keyword>
<dbReference type="InterPro" id="IPR025610">
    <property type="entry name" value="MYC/MYB_N"/>
</dbReference>
<gene>
    <name evidence="8" type="primary">ga11638</name>
    <name evidence="8" type="ORF">PR202_ga11638</name>
</gene>
<keyword evidence="6" id="KW-0472">Membrane</keyword>
<evidence type="ECO:0000259" key="7">
    <source>
        <dbReference type="PROSITE" id="PS50888"/>
    </source>
</evidence>
<dbReference type="PANTHER" id="PTHR35705">
    <property type="entry name" value="WPP DOMAIN-INTERACTING TAIL-ANCHORED PROTEIN 1"/>
    <property type="match status" value="1"/>
</dbReference>
<feature type="region of interest" description="Disordered" evidence="5">
    <location>
        <begin position="399"/>
        <end position="447"/>
    </location>
</feature>
<dbReference type="GO" id="GO:0046983">
    <property type="term" value="F:protein dimerization activity"/>
    <property type="evidence" value="ECO:0007669"/>
    <property type="project" value="InterPro"/>
</dbReference>
<dbReference type="InterPro" id="IPR036638">
    <property type="entry name" value="HLH_DNA-bd_sf"/>
</dbReference>
<feature type="region of interest" description="Disordered" evidence="5">
    <location>
        <begin position="1063"/>
        <end position="1118"/>
    </location>
</feature>
<keyword evidence="4" id="KW-0175">Coiled coil</keyword>
<dbReference type="PROSITE" id="PS50888">
    <property type="entry name" value="BHLH"/>
    <property type="match status" value="1"/>
</dbReference>
<reference evidence="8" key="1">
    <citation type="journal article" date="2018" name="DNA Res.">
        <title>Multiple hybrid de novo genome assembly of finger millet, an orphan allotetraploid crop.</title>
        <authorList>
            <person name="Hatakeyama M."/>
            <person name="Aluri S."/>
            <person name="Balachadran M.T."/>
            <person name="Sivarajan S.R."/>
            <person name="Patrignani A."/>
            <person name="Gruter S."/>
            <person name="Poveda L."/>
            <person name="Shimizu-Inatsugi R."/>
            <person name="Baeten J."/>
            <person name="Francoijs K.J."/>
            <person name="Nataraja K.N."/>
            <person name="Reddy Y.A.N."/>
            <person name="Phadnis S."/>
            <person name="Ravikumar R.L."/>
            <person name="Schlapbach R."/>
            <person name="Sreeman S.M."/>
            <person name="Shimizu K.K."/>
        </authorList>
    </citation>
    <scope>NUCLEOTIDE SEQUENCE</scope>
</reference>
<feature type="transmembrane region" description="Helical" evidence="6">
    <location>
        <begin position="1133"/>
        <end position="1155"/>
    </location>
</feature>
<sequence>MKTEVEEIGTGGSWTEEEKSLSASVLGSDAFTYLTKGGGAISEGLVATSTVMDLQNKLQNLVELNGQRFSWNYAIFWQLSRTKSGDIVLGWGDGSCREPHYSEMGSAAPIVIDDVSPMTKQRTRKQVLQRLHSAFGGADEEDYAPGIDRVTDTELFFLTSMYFAFPHHVGGPGKVFASGAPLWVPNNESKVLPANYCYRGFLANAAGFRTIVLLPFEAGVLELGSVKNVPENAEALDMIRSIFLGACSNRASIEKRGENGSVQASTGLAKIFGKDLNFSQPSSSKEVDVSKVDGSSWDPQKSGGSGESALLPNLRKGLQNFTWSQARDLNSHQQKFGNGILVVTSENKHHSNCAAQGLEMSPFHLQKPHQILTPPPPQPRAPRQIDFSVGSSSKPGVLISQKSTWDGENGNVHGLCKEEREDRQLRKRGRRPTNGREEPLSHVEAERQRREKLNKRFCALRAVVPNISKVDKASILEDAIAHISDLKKKLAELEAEKEKFVGHGMVDNIEQTSRPEVDIQVVQGEILVRVVSRMENHPIKKVLQAFEEAEVKVGESKATAAPLRSPVILRNSAPTTHPWRATGDASIQIQEPGGTISIMDVETSKDGNHFLENSLPYGDGVHSGGNNINILSRVEIELAFASEKLLNLEMLVMEIARRATDIEPISFDDDSVSSEVAESAFELDILYGIRDSEVNELDNLIGSLQTDIKNFEDKVYCGDSGYKINARLDSAKLSLKQMQELIADIRNESAKFEKPIEFFHDKEGTTDGVGHEDGHLSYQTEDLKLKLHHSEQKTYFLEEMTETVSGRMFEAENTSELLLGTSKELLALSSAQASQEEQNSLQSELCSLENIVTDLRNDVSRAESRAQNAEIRCMQLTQANIELNEELNAVKSEKSDKADLLENKLKESNIQLEHAKAAVDAIAEQQSMLKSTMSDMEHMIDDLKGKVSKAETRAVTAESKCTLLTDTNLELSEELSFLRGRVESLEASLREANHVKMSTAKDIGIRTKIITDLVSKLALERERLHLQIVMLTKKNKILAQKCKLSVKDSTKLSTNTIGKHTELQSTEISEEISPDSLSSQTKAEKPTEHLNKDGVKMDASAEDDSTSTENGSTSDDSLETVRTIEPTLMNRKYITVALLVLLASFLLYLICSNAFSFDLKS</sequence>
<name>A0AAV5C9Z9_ELECO</name>
<dbReference type="InterPro" id="IPR011598">
    <property type="entry name" value="bHLH_dom"/>
</dbReference>
<feature type="domain" description="BHLH" evidence="7">
    <location>
        <begin position="437"/>
        <end position="486"/>
    </location>
</feature>
<dbReference type="EMBL" id="BQKI01000005">
    <property type="protein sequence ID" value="GJM94951.1"/>
    <property type="molecule type" value="Genomic_DNA"/>
</dbReference>
<dbReference type="PANTHER" id="PTHR35705:SF1">
    <property type="entry name" value="WPP DOMAIN-INTERACTING TAIL-ANCHORED PROTEIN 1"/>
    <property type="match status" value="1"/>
</dbReference>
<accession>A0AAV5C9Z9</accession>
<keyword evidence="6" id="KW-1133">Transmembrane helix</keyword>
<dbReference type="SUPFAM" id="SSF57997">
    <property type="entry name" value="Tropomyosin"/>
    <property type="match status" value="1"/>
</dbReference>
<feature type="coiled-coil region" evidence="4">
    <location>
        <begin position="476"/>
        <end position="503"/>
    </location>
</feature>
<keyword evidence="9" id="KW-1185">Reference proteome</keyword>
<dbReference type="Proteomes" id="UP001054889">
    <property type="component" value="Unassembled WGS sequence"/>
</dbReference>
<feature type="compositionally biased region" description="Basic and acidic residues" evidence="5">
    <location>
        <begin position="434"/>
        <end position="447"/>
    </location>
</feature>
<evidence type="ECO:0000313" key="8">
    <source>
        <dbReference type="EMBL" id="GJM94951.1"/>
    </source>
</evidence>
<dbReference type="Pfam" id="PF14215">
    <property type="entry name" value="bHLH-MYC_N"/>
    <property type="match status" value="1"/>
</dbReference>
<keyword evidence="2" id="KW-0805">Transcription regulation</keyword>
<evidence type="ECO:0000256" key="2">
    <source>
        <dbReference type="ARBA" id="ARBA00023015"/>
    </source>
</evidence>
<evidence type="ECO:0000256" key="4">
    <source>
        <dbReference type="SAM" id="Coils"/>
    </source>
</evidence>
<organism evidence="8 9">
    <name type="scientific">Eleusine coracana subsp. coracana</name>
    <dbReference type="NCBI Taxonomy" id="191504"/>
    <lineage>
        <taxon>Eukaryota</taxon>
        <taxon>Viridiplantae</taxon>
        <taxon>Streptophyta</taxon>
        <taxon>Embryophyta</taxon>
        <taxon>Tracheophyta</taxon>
        <taxon>Spermatophyta</taxon>
        <taxon>Magnoliopsida</taxon>
        <taxon>Liliopsida</taxon>
        <taxon>Poales</taxon>
        <taxon>Poaceae</taxon>
        <taxon>PACMAD clade</taxon>
        <taxon>Chloridoideae</taxon>
        <taxon>Cynodonteae</taxon>
        <taxon>Eleusininae</taxon>
        <taxon>Eleusine</taxon>
    </lineage>
</organism>
<feature type="compositionally biased region" description="Basic and acidic residues" evidence="5">
    <location>
        <begin position="415"/>
        <end position="424"/>
    </location>
</feature>
<feature type="region of interest" description="Disordered" evidence="5">
    <location>
        <begin position="280"/>
        <end position="310"/>
    </location>
</feature>
<evidence type="ECO:0000256" key="5">
    <source>
        <dbReference type="SAM" id="MobiDB-lite"/>
    </source>
</evidence>
<dbReference type="InterPro" id="IPR058610">
    <property type="entry name" value="WIT1_2_N"/>
</dbReference>
<dbReference type="SMART" id="SM00353">
    <property type="entry name" value="HLH"/>
    <property type="match status" value="1"/>
</dbReference>
<reference evidence="8" key="2">
    <citation type="submission" date="2021-12" db="EMBL/GenBank/DDBJ databases">
        <title>Resequencing data analysis of finger millet.</title>
        <authorList>
            <person name="Hatakeyama M."/>
            <person name="Aluri S."/>
            <person name="Balachadran M.T."/>
            <person name="Sivarajan S.R."/>
            <person name="Poveda L."/>
            <person name="Shimizu-Inatsugi R."/>
            <person name="Schlapbach R."/>
            <person name="Sreeman S.M."/>
            <person name="Shimizu K.K."/>
        </authorList>
    </citation>
    <scope>NUCLEOTIDE SEQUENCE</scope>
</reference>
<protein>
    <recommendedName>
        <fullName evidence="7">BHLH domain-containing protein</fullName>
    </recommendedName>
</protein>
<dbReference type="Gene3D" id="4.10.280.10">
    <property type="entry name" value="Helix-loop-helix DNA-binding domain"/>
    <property type="match status" value="1"/>
</dbReference>
<evidence type="ECO:0000256" key="3">
    <source>
        <dbReference type="ARBA" id="ARBA00023163"/>
    </source>
</evidence>
<comment type="similarity">
    <text evidence="1">Belongs to the bHLH protein family.</text>
</comment>
<dbReference type="Pfam" id="PF00010">
    <property type="entry name" value="HLH"/>
    <property type="match status" value="1"/>
</dbReference>
<evidence type="ECO:0000256" key="1">
    <source>
        <dbReference type="ARBA" id="ARBA00005510"/>
    </source>
</evidence>
<proteinExistence type="inferred from homology"/>
<feature type="coiled-coil region" evidence="4">
    <location>
        <begin position="694"/>
        <end position="748"/>
    </location>
</feature>
<evidence type="ECO:0000313" key="9">
    <source>
        <dbReference type="Proteomes" id="UP001054889"/>
    </source>
</evidence>
<dbReference type="SUPFAM" id="SSF47459">
    <property type="entry name" value="HLH, helix-loop-helix DNA-binding domain"/>
    <property type="match status" value="1"/>
</dbReference>
<feature type="coiled-coil region" evidence="4">
    <location>
        <begin position="852"/>
        <end position="988"/>
    </location>
</feature>
<feature type="compositionally biased region" description="Basic and acidic residues" evidence="5">
    <location>
        <begin position="1082"/>
        <end position="1096"/>
    </location>
</feature>